<evidence type="ECO:0000313" key="2">
    <source>
        <dbReference type="Proteomes" id="UP000604046"/>
    </source>
</evidence>
<protein>
    <submittedName>
        <fullName evidence="1">Uncharacterized protein</fullName>
    </submittedName>
</protein>
<evidence type="ECO:0000313" key="1">
    <source>
        <dbReference type="EMBL" id="CAE7233280.1"/>
    </source>
</evidence>
<dbReference type="AlphaFoldDB" id="A0A812KZL6"/>
<accession>A0A812KZL6</accession>
<dbReference type="EMBL" id="CAJNDS010000779">
    <property type="protein sequence ID" value="CAE7233280.1"/>
    <property type="molecule type" value="Genomic_DNA"/>
</dbReference>
<gene>
    <name evidence="1" type="ORF">SNAT2548_LOCUS9735</name>
</gene>
<comment type="caution">
    <text evidence="1">The sequence shown here is derived from an EMBL/GenBank/DDBJ whole genome shotgun (WGS) entry which is preliminary data.</text>
</comment>
<proteinExistence type="predicted"/>
<reference evidence="1" key="1">
    <citation type="submission" date="2021-02" db="EMBL/GenBank/DDBJ databases">
        <authorList>
            <person name="Dougan E. K."/>
            <person name="Rhodes N."/>
            <person name="Thang M."/>
            <person name="Chan C."/>
        </authorList>
    </citation>
    <scope>NUCLEOTIDE SEQUENCE</scope>
</reference>
<dbReference type="Proteomes" id="UP000604046">
    <property type="component" value="Unassembled WGS sequence"/>
</dbReference>
<name>A0A812KZL6_9DINO</name>
<keyword evidence="2" id="KW-1185">Reference proteome</keyword>
<organism evidence="1 2">
    <name type="scientific">Symbiodinium natans</name>
    <dbReference type="NCBI Taxonomy" id="878477"/>
    <lineage>
        <taxon>Eukaryota</taxon>
        <taxon>Sar</taxon>
        <taxon>Alveolata</taxon>
        <taxon>Dinophyceae</taxon>
        <taxon>Suessiales</taxon>
        <taxon>Symbiodiniaceae</taxon>
        <taxon>Symbiodinium</taxon>
    </lineage>
</organism>
<sequence>MLVVRLAAAVAHQASCMRSQSWSMMQPDCRSPFLPVWLLRPSSKIHSVWTHVRKPLTSDHIQNQAFLVVSSCKLPKSSGSANAWECFERGGARSKNPTSR</sequence>